<dbReference type="InterPro" id="IPR020806">
    <property type="entry name" value="PKS_PP-bd"/>
</dbReference>
<dbReference type="Gene3D" id="2.30.38.10">
    <property type="entry name" value="Luciferase, Domain 3"/>
    <property type="match status" value="3"/>
</dbReference>
<dbReference type="FunFam" id="1.10.1200.10:FF:000016">
    <property type="entry name" value="Non-ribosomal peptide synthase"/>
    <property type="match status" value="4"/>
</dbReference>
<dbReference type="Gene3D" id="1.10.1200.10">
    <property type="entry name" value="ACP-like"/>
    <property type="match status" value="3"/>
</dbReference>
<dbReference type="FunFam" id="3.30.559.10:FF:000012">
    <property type="entry name" value="Non-ribosomal peptide synthetase"/>
    <property type="match status" value="2"/>
</dbReference>
<dbReference type="GO" id="GO:0044550">
    <property type="term" value="P:secondary metabolite biosynthetic process"/>
    <property type="evidence" value="ECO:0007669"/>
    <property type="project" value="UniProtKB-ARBA"/>
</dbReference>
<dbReference type="GO" id="GO:0005737">
    <property type="term" value="C:cytoplasm"/>
    <property type="evidence" value="ECO:0007669"/>
    <property type="project" value="TreeGrafter"/>
</dbReference>
<dbReference type="SUPFAM" id="SSF53474">
    <property type="entry name" value="alpha/beta-Hydrolases"/>
    <property type="match status" value="1"/>
</dbReference>
<dbReference type="SMART" id="SM00823">
    <property type="entry name" value="PKS_PP"/>
    <property type="match status" value="4"/>
</dbReference>
<feature type="domain" description="Carrier" evidence="4">
    <location>
        <begin position="40"/>
        <end position="114"/>
    </location>
</feature>
<dbReference type="InterPro" id="IPR010071">
    <property type="entry name" value="AA_adenyl_dom"/>
</dbReference>
<dbReference type="FunFam" id="3.30.300.30:FF:000010">
    <property type="entry name" value="Enterobactin synthetase component F"/>
    <property type="match status" value="3"/>
</dbReference>
<dbReference type="PROSITE" id="PS50075">
    <property type="entry name" value="CARRIER"/>
    <property type="match status" value="4"/>
</dbReference>
<organism evidence="5">
    <name type="scientific">Mycetohabitans rhizoxinica</name>
    <dbReference type="NCBI Taxonomy" id="412963"/>
    <lineage>
        <taxon>Bacteria</taxon>
        <taxon>Pseudomonadati</taxon>
        <taxon>Pseudomonadota</taxon>
        <taxon>Betaproteobacteria</taxon>
        <taxon>Burkholderiales</taxon>
        <taxon>Burkholderiaceae</taxon>
        <taxon>Mycetohabitans</taxon>
    </lineage>
</organism>
<evidence type="ECO:0000313" key="5">
    <source>
        <dbReference type="EMBL" id="QIH29229.1"/>
    </source>
</evidence>
<comment type="cofactor">
    <cofactor evidence="1">
        <name>pantetheine 4'-phosphate</name>
        <dbReference type="ChEBI" id="CHEBI:47942"/>
    </cofactor>
</comment>
<evidence type="ECO:0000256" key="1">
    <source>
        <dbReference type="ARBA" id="ARBA00001957"/>
    </source>
</evidence>
<dbReference type="FunFam" id="2.30.38.10:FF:000001">
    <property type="entry name" value="Non-ribosomal peptide synthetase PvdI"/>
    <property type="match status" value="3"/>
</dbReference>
<evidence type="ECO:0000259" key="4">
    <source>
        <dbReference type="PROSITE" id="PS50075"/>
    </source>
</evidence>
<protein>
    <submittedName>
        <fullName evidence="5">Endopyrrole NRPS B</fullName>
    </submittedName>
</protein>
<dbReference type="Pfam" id="PF13193">
    <property type="entry name" value="AMP-binding_C"/>
    <property type="match status" value="3"/>
</dbReference>
<dbReference type="PANTHER" id="PTHR45527">
    <property type="entry name" value="NONRIBOSOMAL PEPTIDE SYNTHETASE"/>
    <property type="match status" value="1"/>
</dbReference>
<dbReference type="SUPFAM" id="SSF56801">
    <property type="entry name" value="Acetyl-CoA synthetase-like"/>
    <property type="match status" value="4"/>
</dbReference>
<dbReference type="Pfam" id="PF00668">
    <property type="entry name" value="Condensation"/>
    <property type="match status" value="3"/>
</dbReference>
<feature type="domain" description="Carrier" evidence="4">
    <location>
        <begin position="1098"/>
        <end position="1172"/>
    </location>
</feature>
<dbReference type="GO" id="GO:0003824">
    <property type="term" value="F:catalytic activity"/>
    <property type="evidence" value="ECO:0007669"/>
    <property type="project" value="InterPro"/>
</dbReference>
<dbReference type="InterPro" id="IPR001031">
    <property type="entry name" value="Thioesterase"/>
</dbReference>
<evidence type="ECO:0000256" key="2">
    <source>
        <dbReference type="ARBA" id="ARBA00022450"/>
    </source>
</evidence>
<dbReference type="InterPro" id="IPR045851">
    <property type="entry name" value="AMP-bd_C_sf"/>
</dbReference>
<dbReference type="InterPro" id="IPR029058">
    <property type="entry name" value="AB_hydrolase_fold"/>
</dbReference>
<dbReference type="FunFam" id="3.40.50.980:FF:000002">
    <property type="entry name" value="Enterobactin synthetase component F"/>
    <property type="match status" value="1"/>
</dbReference>
<dbReference type="InterPro" id="IPR000873">
    <property type="entry name" value="AMP-dep_synth/lig_dom"/>
</dbReference>
<dbReference type="PROSITE" id="PS00455">
    <property type="entry name" value="AMP_BINDING"/>
    <property type="match status" value="3"/>
</dbReference>
<evidence type="ECO:0000256" key="3">
    <source>
        <dbReference type="ARBA" id="ARBA00022553"/>
    </source>
</evidence>
<dbReference type="Gene3D" id="3.30.300.30">
    <property type="match status" value="4"/>
</dbReference>
<dbReference type="GO" id="GO:0072330">
    <property type="term" value="P:monocarboxylic acid biosynthetic process"/>
    <property type="evidence" value="ECO:0007669"/>
    <property type="project" value="UniProtKB-ARBA"/>
</dbReference>
<gene>
    <name evidence="5" type="primary">epyE</name>
    <name evidence="5" type="ORF">RBRH_RS16740</name>
</gene>
<dbReference type="EMBL" id="MN081797">
    <property type="protein sequence ID" value="QIH29229.1"/>
    <property type="molecule type" value="Genomic_DNA"/>
</dbReference>
<dbReference type="InterPro" id="IPR036736">
    <property type="entry name" value="ACP-like_sf"/>
</dbReference>
<dbReference type="InterPro" id="IPR023213">
    <property type="entry name" value="CAT-like_dom_sf"/>
</dbReference>
<dbReference type="InterPro" id="IPR009081">
    <property type="entry name" value="PP-bd_ACP"/>
</dbReference>
<dbReference type="InterPro" id="IPR006162">
    <property type="entry name" value="Ppantetheine_attach_site"/>
</dbReference>
<dbReference type="FunFam" id="3.40.50.12780:FF:000012">
    <property type="entry name" value="Non-ribosomal peptide synthetase"/>
    <property type="match status" value="3"/>
</dbReference>
<dbReference type="SUPFAM" id="SSF52777">
    <property type="entry name" value="CoA-dependent acyltransferases"/>
    <property type="match status" value="6"/>
</dbReference>
<dbReference type="Gene3D" id="3.40.50.980">
    <property type="match status" value="6"/>
</dbReference>
<dbReference type="SMART" id="SM00824">
    <property type="entry name" value="PKS_TE"/>
    <property type="match status" value="1"/>
</dbReference>
<dbReference type="PROSITE" id="PS00012">
    <property type="entry name" value="PHOSPHOPANTETHEINE"/>
    <property type="match status" value="2"/>
</dbReference>
<dbReference type="InterPro" id="IPR020802">
    <property type="entry name" value="TesA-like"/>
</dbReference>
<dbReference type="Pfam" id="PF00501">
    <property type="entry name" value="AMP-binding"/>
    <property type="match status" value="3"/>
</dbReference>
<dbReference type="GO" id="GO:0043041">
    <property type="term" value="P:amino acid activation for nonribosomal peptide biosynthetic process"/>
    <property type="evidence" value="ECO:0007669"/>
    <property type="project" value="TreeGrafter"/>
</dbReference>
<dbReference type="FunFam" id="3.40.50.980:FF:000001">
    <property type="entry name" value="Non-ribosomal peptide synthetase"/>
    <property type="match status" value="3"/>
</dbReference>
<dbReference type="PANTHER" id="PTHR45527:SF1">
    <property type="entry name" value="FATTY ACID SYNTHASE"/>
    <property type="match status" value="1"/>
</dbReference>
<dbReference type="NCBIfam" id="TIGR01733">
    <property type="entry name" value="AA-adenyl-dom"/>
    <property type="match status" value="3"/>
</dbReference>
<dbReference type="Pfam" id="PF00975">
    <property type="entry name" value="Thioesterase"/>
    <property type="match status" value="1"/>
</dbReference>
<dbReference type="Gene3D" id="3.40.50.1820">
    <property type="entry name" value="alpha/beta hydrolase"/>
    <property type="match status" value="1"/>
</dbReference>
<dbReference type="OMA" id="YEWLMAF"/>
<dbReference type="InterPro" id="IPR001242">
    <property type="entry name" value="Condensation_dom"/>
</dbReference>
<dbReference type="InterPro" id="IPR025110">
    <property type="entry name" value="AMP-bd_C"/>
</dbReference>
<keyword evidence="2" id="KW-0596">Phosphopantetheine</keyword>
<dbReference type="InterPro" id="IPR020845">
    <property type="entry name" value="AMP-binding_CS"/>
</dbReference>
<dbReference type="NCBIfam" id="NF003417">
    <property type="entry name" value="PRK04813.1"/>
    <property type="match status" value="4"/>
</dbReference>
<dbReference type="CDD" id="cd05930">
    <property type="entry name" value="A_NRPS"/>
    <property type="match status" value="3"/>
</dbReference>
<dbReference type="SUPFAM" id="SSF47336">
    <property type="entry name" value="ACP-like"/>
    <property type="match status" value="4"/>
</dbReference>
<sequence length="3538" mass="384525">MVPSAFVRLDAWPLTPNGKLDRRALPAPDDEARAHQAYEAPQGELETTLAAIWAELLGVKRVGRHDSFFALGGHSLLAVRLMNRISGLGADVPLAALFATPTLAAFAAALEAHLQQGTDTLPEITPVSREGHLPLSFAQQRLWFLTQLDGVSETYHMPLALHVRGPLDRAAWQQALDVLWARHEALRSTFVSVEGQPQVRLLPADRGVPLRWHDLRGAPDAQAQLARLRHEAAHAPFDLACGPLMRACVVQLADDNYQCVLTQHHIVSDGWSLGVLTRELSALYAASMGVQADALPPLSVQYPDYAAWQRQWLTGERLQAQSNYWRATLADAPVLLELPTDRPRPAQQSFVGAQVPVRMDAATTQALKRLSGEYGTTLFMTVLAAWSAVLARLSGQCDVVIGTPSANRHHPQIEPLIGFFVNTLALRVDLSDEPDTVELLTRVRRTTLDAQAHQDLPFEQVVEIVQPPRRLNHTPLFQVMLAWQSNETGQWRLPGLTATPAELEYDAVKCDLELNLSDTGDEIVGRLGYATALFDPATIERYVGYLQAMLQAMVAHPQQPVATLELLSPAERQLLLQTWNATQRAYPSHMCVHQLFEAQVERTPEAPALVYEDQTLSYAQLNARANRLAHQLIEWGVRPDTRVAICVQRSAALVVGLLAILKAGGAYVPLDPSYPSERLAHILADAAPSMVLADAVGRAALGEAALAECTVLDPATLPALPGTNPSVAGLTARHLAYVIYTSGSTGTPKGVQNEHQALVNRLVWMQQAYGLTTADRVLQKTPVSFDVSVWEFFWTLLNGATLVVAAPDVHKDPAALIELITRQRITTAHFVPSMLSLFLHNEGVQHCTSVKRLVCSGEALPGASVRLCQTLLPSAQLYNLYGPTEAAIDVTAWSCPANYTEDTVPIGRPIANTRIYLLDAPGQPVPLGAVGELYIGGAGVARGYWNRPALTAERFVPDPFSEDADARLYKTGDLARYLPDGNLEFVGRNDEQVKIRGFRIELGEIEACLTAHPQVRDAVVLATGEGSAKRLVAYVRAEADEPLASTLRAQVAAKLPEYMVPSAFVQVDAWPLTPNGKLDRRALPAPDDEALAHQAYEAPQGELETTLAEIWAELLGVKRVGRHDSFFALGGHSLLAVQLIERLRRRGLSVSVRALFEAPTLTALAQTLGQRRDVVVPANAITPDTTAITPSMLPLIELTQADIDKIVEQVPGGGANIQDIYALSPLQDGLLFHHLLASTGDPYLLMVQLAFDSRARLDQYLHALQQVIDRHDILRTAFVWEGVSTPAQVVWRHVRLPVTELTLDAADGPIAAQLARRFDPRHTRLDLTQAPLLHCAIAQESRGRWLLTQRLHHLIGDHSTLEVMHAQVRAFIEGRGDTLPPAQPFRHLVAQARLGVSEAEHARFFTELLADVEPTLPFGLAQVQRDGSDVSEAHRMLPPALNDRLRGHAKRLGVSLASLCHLAWAQVLARASGQSRVVFGTVLFGRMQAGEGADRAMGLFINTLPLRVDLDGSVEACVRSTHARLAALLEHEHASLALAQRCNGVPSGTPLFSALLNYRHNAMGSNERSGLSGVELLSGQERTNYPIGLSVEDDGQSLGLTAQSVPPLEPERVCAYMQRALHSLADVLEAVPDTAVQRLQVLPEAERQLLLDTWNATQRDYPSHLCVHQLFEAQVERTPEAPALVYEAQTLSYAQLNAQANRLAHQLIELGVRPDARVAICVQRSAALVVGVLAILKAGGAYVPLDPAYPGERLAHILVDASPNIVLADAAGRAALGDAALASCTVLDPVTLPALPDTNPSVAGLTARHLAYVIYTSGSTGTPKGVMVEHRGVVNLALAQIACFGVQPTSRILQFASFSFDASASEIWMAFGSGAVLYLPLEAARQDRHALWDYLASHAITHATLPPALLQHGADLSSFGLSLTLILAGEAPSATLVRNLVDQSTVFNAYGPTETTVCATAWRGARDFSGAVPIGRPIANTRIYLLDAHSQPVPLGAVGELYIGGAGVARGYWNRPALTAERFVPDPFSEDADARLYKTGDLARYLPDGNLEFVGRNDEQVKIRGFRIELGEIEACLTAHPQVQDAVVLACGEGSDKRLVAYVRAEADEPLASTLRAHVSARLPEYMVPSAFVRLDAWPLTPNGKLDRRALPAPDDEARAHQAYEAPQGELETTLAAIWAELLGVKRVGRHDSFFALGGHSLLAVRLMNRISGLGADVPLAALFATPTLAAFAAALEAHLQQGTDTLPEITPVSREGHLPLSFAQQRLWFLTQLDGVSETYHMPLALHVRGPLDRAAWQQALDVLWARHEALRSTFVSVEGQPQVRLLPADRGVPLRWHDLRGAPDAQAQLARLRHEAAHAPFDLACGPLMRACVVQLADDNYQCVLTQHHIVSDGWSLGVLTRELSALYAASMGVQADALPPLSVQYPDYAAWQRQWLTGERLQAQSNYWRATLADAPVLLELPTDRPRPAQQSFVGAQVPVRMDAATTQALKRLSGEYGTTLFMTVLAAWSAVLARLSGQCDVVIGTPSANRHHPQIEPLIGFFVNTLALRVDLSDEPDTVELLTRVRRTTLDAQAHQDLPFEQVVEIVQPPRRLNHTPLFQVMLAWQSNETGQWRLPGLTATPAELEYDAVKCDLELNLSDTGDEIVGRLGYATALFDPATIERYVGYLQAMLQAMVAHPQQPVATLELLSPAERQLLLQTWNATQRAYPSHMCVHQLFEAQVERTPEAPALVYEDQTLSYAQLNARANRLAHQLIEWGVRPDTRVAICVQRSAALVVGLLAILKAGGAYVPLDPSYPSERLAHILADAAPSMVLADAVGRAALGEAALAECTVLDPATLPALPGTNPSVAGLTARHLAYVIYTSGSTGTPKGVMVEHRGMVNLALAQIACFGVQPTSRILQFASFSFDASASEIFMAFGSGVALYLPPEAARHDRHALRDYLASHAITHATLPPALLQHGTDLLSFGPSLTLILAGEAPSATLVRDLADQGTVFNAYGPTEATVCATVWRGARDFSGEVPIGRPIGNTRVYLLDAHSQPVPLGAVGELSIGGAGVARGYLNRPELTAERFVPDPFSEDADARLYKTGDVARYRADGNLEFLGRNDDQVKLRGFRIELGEIAACLTAHPQVREAVVLATGEGLDKRLVAYVQAEADEPLASTLCAQVAAKLPEYMVPSAFVRVDAWPLTPNGKLDRRALPAPDEAALAHQAYEAPQGELETTLAEIWAELLGVKRVGRHDSFFALGGHSLLAMRLISRVRTALGIDLAIRTLFEAPTLAGLARHFVKHDGIQENSFSVLLPLKPTGSRPALFCIHPGFGLSWSYMGLSNYLHPDQPLYGLQARGFDGTSPLASTLDEMVSDYLEQMRHVQPKGPYCLLGWSFGGIVAHSMAVRLEHEGEKVALLGLLDSPPFAGKAFEEEANQLDQAIVRDVFAYHYGNELISAMDKHLLENIEKIAKNNVRIVKDYFPSQYSGDALLFRATVAEAGCETVVTPDAWKPYVLGEIKVHDMHCSHGEMLKPEPTAAIASILACQLD</sequence>
<feature type="domain" description="Carrier" evidence="4">
    <location>
        <begin position="3217"/>
        <end position="3292"/>
    </location>
</feature>
<feature type="domain" description="Carrier" evidence="4">
    <location>
        <begin position="2166"/>
        <end position="2240"/>
    </location>
</feature>
<dbReference type="Gene3D" id="3.30.559.10">
    <property type="entry name" value="Chloramphenicol acetyltransferase-like domain"/>
    <property type="match status" value="3"/>
</dbReference>
<proteinExistence type="predicted"/>
<dbReference type="CDD" id="cd19531">
    <property type="entry name" value="LCL_NRPS-like"/>
    <property type="match status" value="2"/>
</dbReference>
<accession>A0A6G7BMK9</accession>
<keyword evidence="3" id="KW-0597">Phosphoprotein</keyword>
<name>A0A6G7BMK9_9BURK</name>
<dbReference type="GO" id="GO:0031177">
    <property type="term" value="F:phosphopantetheine binding"/>
    <property type="evidence" value="ECO:0007669"/>
    <property type="project" value="InterPro"/>
</dbReference>
<dbReference type="Gene3D" id="3.30.559.30">
    <property type="entry name" value="Nonribosomal peptide synthetase, condensation domain"/>
    <property type="match status" value="3"/>
</dbReference>
<dbReference type="CDD" id="cd19544">
    <property type="entry name" value="E-C_NRPS"/>
    <property type="match status" value="1"/>
</dbReference>
<reference evidence="5" key="1">
    <citation type="journal article" date="2019" name="ACS Chem. Biol.">
        <title>Genome Mining Reveals Endopyrroles from a Nonribosomal Peptide Assembly Line Triggered in Fungal-Bacterial Symbiosis.</title>
        <authorList>
            <person name="Niehs S.P."/>
            <person name="Dose B."/>
            <person name="Scherlach K."/>
            <person name="Pidot S.J."/>
            <person name="Stinear T.P."/>
            <person name="Hertweck C."/>
        </authorList>
    </citation>
    <scope>NUCLEOTIDE SEQUENCE</scope>
    <source>
        <strain evidence="5">HKI454</strain>
    </source>
</reference>
<dbReference type="Pfam" id="PF00550">
    <property type="entry name" value="PP-binding"/>
    <property type="match status" value="4"/>
</dbReference>